<comment type="subcellular location">
    <subcellularLocation>
        <location evidence="1 7">Cell membrane</location>
        <topology evidence="1 7">Multi-pass membrane protein</topology>
    </subcellularLocation>
</comment>
<evidence type="ECO:0000256" key="4">
    <source>
        <dbReference type="ARBA" id="ARBA00022692"/>
    </source>
</evidence>
<dbReference type="PANTHER" id="PTHR30151">
    <property type="entry name" value="ALKANE SULFONATE ABC TRANSPORTER-RELATED, MEMBRANE SUBUNIT"/>
    <property type="match status" value="1"/>
</dbReference>
<reference evidence="9 11" key="1">
    <citation type="submission" date="2020-06" db="EMBL/GenBank/DDBJ databases">
        <title>Anoxygenic phototrophic Chloroflexota member uses a Type I reaction center.</title>
        <authorList>
            <person name="Tsuji J.M."/>
            <person name="Shaw N.A."/>
            <person name="Nagashima S."/>
            <person name="Venkiteswaran J."/>
            <person name="Schiff S.L."/>
            <person name="Hanada S."/>
            <person name="Tank M."/>
            <person name="Neufeld J.D."/>
        </authorList>
    </citation>
    <scope>NUCLEOTIDE SEQUENCE [LARGE SCALE GENOMIC DNA]</scope>
    <source>
        <strain evidence="9">L227-S17</strain>
    </source>
</reference>
<gene>
    <name evidence="9" type="ORF">HXX08_15055</name>
    <name evidence="10" type="ORF">OZ401_002682</name>
</gene>
<accession>A0A8T7M507</accession>
<dbReference type="Proteomes" id="UP000521676">
    <property type="component" value="Unassembled WGS sequence"/>
</dbReference>
<dbReference type="InterPro" id="IPR035906">
    <property type="entry name" value="MetI-like_sf"/>
</dbReference>
<evidence type="ECO:0000313" key="12">
    <source>
        <dbReference type="Proteomes" id="UP001431572"/>
    </source>
</evidence>
<dbReference type="Gene3D" id="1.10.3720.10">
    <property type="entry name" value="MetI-like"/>
    <property type="match status" value="1"/>
</dbReference>
<feature type="transmembrane region" description="Helical" evidence="7">
    <location>
        <begin position="246"/>
        <end position="267"/>
    </location>
</feature>
<keyword evidence="5 7" id="KW-1133">Transmembrane helix</keyword>
<dbReference type="GO" id="GO:0005886">
    <property type="term" value="C:plasma membrane"/>
    <property type="evidence" value="ECO:0007669"/>
    <property type="project" value="UniProtKB-SubCell"/>
</dbReference>
<keyword evidence="2 7" id="KW-0813">Transport</keyword>
<keyword evidence="6 7" id="KW-0472">Membrane</keyword>
<dbReference type="PROSITE" id="PS50928">
    <property type="entry name" value="ABC_TM1"/>
    <property type="match status" value="1"/>
</dbReference>
<keyword evidence="4 7" id="KW-0812">Transmembrane</keyword>
<feature type="transmembrane region" description="Helical" evidence="7">
    <location>
        <begin position="126"/>
        <end position="146"/>
    </location>
</feature>
<evidence type="ECO:0000313" key="11">
    <source>
        <dbReference type="Proteomes" id="UP000521676"/>
    </source>
</evidence>
<evidence type="ECO:0000256" key="7">
    <source>
        <dbReference type="RuleBase" id="RU363032"/>
    </source>
</evidence>
<dbReference type="PANTHER" id="PTHR30151:SF0">
    <property type="entry name" value="ABC TRANSPORTER PERMEASE PROTEIN MJ0413-RELATED"/>
    <property type="match status" value="1"/>
</dbReference>
<dbReference type="Pfam" id="PF00528">
    <property type="entry name" value="BPD_transp_1"/>
    <property type="match status" value="1"/>
</dbReference>
<evidence type="ECO:0000256" key="3">
    <source>
        <dbReference type="ARBA" id="ARBA00022475"/>
    </source>
</evidence>
<reference evidence="10" key="2">
    <citation type="journal article" date="2024" name="Nature">
        <title>Anoxygenic phototroph of the Chloroflexota uses a type I reaction centre.</title>
        <authorList>
            <person name="Tsuji J.M."/>
            <person name="Shaw N.A."/>
            <person name="Nagashima S."/>
            <person name="Venkiteswaran J.J."/>
            <person name="Schiff S.L."/>
            <person name="Watanabe T."/>
            <person name="Fukui M."/>
            <person name="Hanada S."/>
            <person name="Tank M."/>
            <person name="Neufeld J.D."/>
        </authorList>
    </citation>
    <scope>NUCLEOTIDE SEQUENCE</scope>
    <source>
        <strain evidence="10">L227-S17</strain>
    </source>
</reference>
<name>A0A8T7M507_9CHLR</name>
<feature type="domain" description="ABC transmembrane type-1" evidence="8">
    <location>
        <begin position="84"/>
        <end position="264"/>
    </location>
</feature>
<feature type="transmembrane region" description="Helical" evidence="7">
    <location>
        <begin position="91"/>
        <end position="114"/>
    </location>
</feature>
<dbReference type="CDD" id="cd06261">
    <property type="entry name" value="TM_PBP2"/>
    <property type="match status" value="1"/>
</dbReference>
<dbReference type="EMBL" id="CP128400">
    <property type="protein sequence ID" value="WJW69089.1"/>
    <property type="molecule type" value="Genomic_DNA"/>
</dbReference>
<dbReference type="EMBL" id="JACATZ010000003">
    <property type="protein sequence ID" value="NWJ47178.1"/>
    <property type="molecule type" value="Genomic_DNA"/>
</dbReference>
<sequence length="277" mass="29970">MFTETQSAIESISGYTHIPDSPTKPINKGKAALNPLWHAGGFVIILVAWEVAANNLNSPYFSPVTKIAPALVRIILSGEALDHLLYSMQHILIGLAIAALFGFVFGLLIAESLIARALLLPVADTVRSVAALTLFPLLLLILGLGVWAKSFVIFWTAWPAILLSTYHALTHVEREIIEAAMLDGAGRMNILKNVSIPLSLPSILNGVRIGVGGGWISLVAAEMLGSSKGLGFYTLICSQTFHYPEMYAAILLIALTGFVMNTSLLFIQNITERKLYL</sequence>
<dbReference type="SUPFAM" id="SSF161098">
    <property type="entry name" value="MetI-like"/>
    <property type="match status" value="1"/>
</dbReference>
<dbReference type="AlphaFoldDB" id="A0A8T7M507"/>
<evidence type="ECO:0000259" key="8">
    <source>
        <dbReference type="PROSITE" id="PS50928"/>
    </source>
</evidence>
<evidence type="ECO:0000313" key="9">
    <source>
        <dbReference type="EMBL" id="NWJ47178.1"/>
    </source>
</evidence>
<keyword evidence="3" id="KW-1003">Cell membrane</keyword>
<feature type="transmembrane region" description="Helical" evidence="7">
    <location>
        <begin position="31"/>
        <end position="52"/>
    </location>
</feature>
<keyword evidence="12" id="KW-1185">Reference proteome</keyword>
<organism evidence="9 11">
    <name type="scientific">Candidatus Chlorohelix allophototropha</name>
    <dbReference type="NCBI Taxonomy" id="3003348"/>
    <lineage>
        <taxon>Bacteria</taxon>
        <taxon>Bacillati</taxon>
        <taxon>Chloroflexota</taxon>
        <taxon>Chloroflexia</taxon>
        <taxon>Candidatus Chloroheliales</taxon>
        <taxon>Candidatus Chloroheliaceae</taxon>
        <taxon>Candidatus Chlorohelix</taxon>
    </lineage>
</organism>
<dbReference type="RefSeq" id="WP_341470980.1">
    <property type="nucleotide sequence ID" value="NZ_CP128400.1"/>
</dbReference>
<dbReference type="Proteomes" id="UP001431572">
    <property type="component" value="Chromosome 2"/>
</dbReference>
<evidence type="ECO:0000256" key="6">
    <source>
        <dbReference type="ARBA" id="ARBA00023136"/>
    </source>
</evidence>
<evidence type="ECO:0000313" key="10">
    <source>
        <dbReference type="EMBL" id="WJW69089.1"/>
    </source>
</evidence>
<protein>
    <submittedName>
        <fullName evidence="9">ABC transporter permease subunit</fullName>
    </submittedName>
</protein>
<dbReference type="InterPro" id="IPR000515">
    <property type="entry name" value="MetI-like"/>
</dbReference>
<proteinExistence type="inferred from homology"/>
<comment type="similarity">
    <text evidence="7">Belongs to the binding-protein-dependent transport system permease family.</text>
</comment>
<evidence type="ECO:0000256" key="1">
    <source>
        <dbReference type="ARBA" id="ARBA00004651"/>
    </source>
</evidence>
<evidence type="ECO:0000256" key="5">
    <source>
        <dbReference type="ARBA" id="ARBA00022989"/>
    </source>
</evidence>
<dbReference type="GO" id="GO:0055085">
    <property type="term" value="P:transmembrane transport"/>
    <property type="evidence" value="ECO:0007669"/>
    <property type="project" value="InterPro"/>
</dbReference>
<evidence type="ECO:0000256" key="2">
    <source>
        <dbReference type="ARBA" id="ARBA00022448"/>
    </source>
</evidence>